<evidence type="ECO:0000313" key="3">
    <source>
        <dbReference type="Proteomes" id="UP001567538"/>
    </source>
</evidence>
<reference evidence="2 3" key="1">
    <citation type="submission" date="2024-06" db="EMBL/GenBank/DDBJ databases">
        <title>A chromosome level genome sequence of Diviner's sage (Salvia divinorum).</title>
        <authorList>
            <person name="Ford S.A."/>
            <person name="Ro D.-K."/>
            <person name="Ness R.W."/>
            <person name="Phillips M.A."/>
        </authorList>
    </citation>
    <scope>NUCLEOTIDE SEQUENCE [LARGE SCALE GENOMIC DNA]</scope>
    <source>
        <strain evidence="2">SAF-2024a</strain>
        <tissue evidence="2">Leaf</tissue>
    </source>
</reference>
<proteinExistence type="predicted"/>
<gene>
    <name evidence="2" type="ORF">AAHA92_20037</name>
</gene>
<dbReference type="EMBL" id="JBEAFC010000008">
    <property type="protein sequence ID" value="KAL1543018.1"/>
    <property type="molecule type" value="Genomic_DNA"/>
</dbReference>
<name>A0ABD1GIZ6_SALDI</name>
<feature type="signal peptide" evidence="1">
    <location>
        <begin position="1"/>
        <end position="26"/>
    </location>
</feature>
<evidence type="ECO:0000313" key="2">
    <source>
        <dbReference type="EMBL" id="KAL1543018.1"/>
    </source>
</evidence>
<evidence type="ECO:0000256" key="1">
    <source>
        <dbReference type="SAM" id="SignalP"/>
    </source>
</evidence>
<comment type="caution">
    <text evidence="2">The sequence shown here is derived from an EMBL/GenBank/DDBJ whole genome shotgun (WGS) entry which is preliminary data.</text>
</comment>
<organism evidence="2 3">
    <name type="scientific">Salvia divinorum</name>
    <name type="common">Maria pastora</name>
    <name type="synonym">Diviner's sage</name>
    <dbReference type="NCBI Taxonomy" id="28513"/>
    <lineage>
        <taxon>Eukaryota</taxon>
        <taxon>Viridiplantae</taxon>
        <taxon>Streptophyta</taxon>
        <taxon>Embryophyta</taxon>
        <taxon>Tracheophyta</taxon>
        <taxon>Spermatophyta</taxon>
        <taxon>Magnoliopsida</taxon>
        <taxon>eudicotyledons</taxon>
        <taxon>Gunneridae</taxon>
        <taxon>Pentapetalae</taxon>
        <taxon>asterids</taxon>
        <taxon>lamiids</taxon>
        <taxon>Lamiales</taxon>
        <taxon>Lamiaceae</taxon>
        <taxon>Nepetoideae</taxon>
        <taxon>Mentheae</taxon>
        <taxon>Salviinae</taxon>
        <taxon>Salvia</taxon>
        <taxon>Salvia subgen. Calosphace</taxon>
    </lineage>
</organism>
<protein>
    <submittedName>
        <fullName evidence="2">Uncharacterized protein</fullName>
    </submittedName>
</protein>
<keyword evidence="3" id="KW-1185">Reference proteome</keyword>
<dbReference type="Proteomes" id="UP001567538">
    <property type="component" value="Unassembled WGS sequence"/>
</dbReference>
<accession>A0ABD1GIZ6</accession>
<keyword evidence="1" id="KW-0732">Signal</keyword>
<sequence length="153" mass="16504">MVSKRNVSIVLLLAIVLLISSEVADAREMAETFKRVASKKLQERDRDGFECANGCCGFLQTPQMVSTRVQIRGLLLFMALLISSQVADARNLNRVPPKEGDKMMGSYVLPSSGNCPNRGCCGTRLGGRGGGGGPGYCRCCPYPDTHLPTDPHT</sequence>
<feature type="chain" id="PRO_5044792296" evidence="1">
    <location>
        <begin position="27"/>
        <end position="153"/>
    </location>
</feature>
<dbReference type="AlphaFoldDB" id="A0ABD1GIZ6"/>